<dbReference type="AlphaFoldDB" id="A0A2N5DV76"/>
<dbReference type="RefSeq" id="WP_101826533.1">
    <property type="nucleotide sequence ID" value="NZ_PJZH01000027.1"/>
</dbReference>
<name>A0A2N5DV76_9GAMM</name>
<protein>
    <submittedName>
        <fullName evidence="2">Uncharacterized protein</fullName>
    </submittedName>
</protein>
<organism evidence="2 3">
    <name type="scientific">Chimaeribacter coloradensis</name>
    <dbReference type="NCBI Taxonomy" id="2060068"/>
    <lineage>
        <taxon>Bacteria</taxon>
        <taxon>Pseudomonadati</taxon>
        <taxon>Pseudomonadota</taxon>
        <taxon>Gammaproteobacteria</taxon>
        <taxon>Enterobacterales</taxon>
        <taxon>Yersiniaceae</taxon>
        <taxon>Chimaeribacter</taxon>
    </lineage>
</organism>
<keyword evidence="1" id="KW-0812">Transmembrane</keyword>
<evidence type="ECO:0000256" key="1">
    <source>
        <dbReference type="SAM" id="Phobius"/>
    </source>
</evidence>
<dbReference type="Proteomes" id="UP000234503">
    <property type="component" value="Unassembled WGS sequence"/>
</dbReference>
<dbReference type="EMBL" id="PJZH01000027">
    <property type="protein sequence ID" value="PLR30890.1"/>
    <property type="molecule type" value="Genomic_DNA"/>
</dbReference>
<evidence type="ECO:0000313" key="2">
    <source>
        <dbReference type="EMBL" id="PLR30890.1"/>
    </source>
</evidence>
<reference evidence="2 3" key="1">
    <citation type="submission" date="2017-12" db="EMBL/GenBank/DDBJ databases">
        <title>Characterization of six clinical isolates of Enterochimera gen. nov., a novel genus of the Yersiniaciae family and the three species Enterochimera arupensis sp. nov., Enterochimera coloradensis sp. nov, and Enterochimera californica sp. nov.</title>
        <authorList>
            <person name="Rossi A."/>
            <person name="Fisher M."/>
        </authorList>
    </citation>
    <scope>NUCLEOTIDE SEQUENCE [LARGE SCALE GENOMIC DNA]</scope>
    <source>
        <strain evidence="3">2016-Iso4</strain>
    </source>
</reference>
<keyword evidence="1" id="KW-1133">Transmembrane helix</keyword>
<feature type="transmembrane region" description="Helical" evidence="1">
    <location>
        <begin position="72"/>
        <end position="92"/>
    </location>
</feature>
<evidence type="ECO:0000313" key="3">
    <source>
        <dbReference type="Proteomes" id="UP000234503"/>
    </source>
</evidence>
<accession>A0A2N5DV76</accession>
<gene>
    <name evidence="2" type="ORF">CYR32_17985</name>
</gene>
<comment type="caution">
    <text evidence="2">The sequence shown here is derived from an EMBL/GenBank/DDBJ whole genome shotgun (WGS) entry which is preliminary data.</text>
</comment>
<keyword evidence="1" id="KW-0472">Membrane</keyword>
<keyword evidence="3" id="KW-1185">Reference proteome</keyword>
<sequence length="93" mass="9796">MQLKALFTVVSWMVTLIGVLLAADAVWFAPNGAFAHFNGYVALGILAVTNFTTLLLHLAMLTMAPARRGFRLLVGVQCAGVLLTAGAAGAFFL</sequence>
<dbReference type="OrthoDB" id="6505742at2"/>
<feature type="transmembrane region" description="Helical" evidence="1">
    <location>
        <begin position="38"/>
        <end position="60"/>
    </location>
</feature>
<proteinExistence type="predicted"/>